<dbReference type="GO" id="GO:0004622">
    <property type="term" value="F:phosphatidylcholine lysophospholipase activity"/>
    <property type="evidence" value="ECO:0007669"/>
    <property type="project" value="TreeGrafter"/>
</dbReference>
<feature type="domain" description="SGNH hydrolase-type esterase" evidence="2">
    <location>
        <begin position="65"/>
        <end position="257"/>
    </location>
</feature>
<dbReference type="InterPro" id="IPR051532">
    <property type="entry name" value="Ester_Hydrolysis_Enzymes"/>
</dbReference>
<dbReference type="SUPFAM" id="SSF52266">
    <property type="entry name" value="SGNH hydrolase"/>
    <property type="match status" value="1"/>
</dbReference>
<dbReference type="PANTHER" id="PTHR30383:SF27">
    <property type="entry name" value="SPORE GERMINATION LIPASE LIPC"/>
    <property type="match status" value="1"/>
</dbReference>
<dbReference type="InterPro" id="IPR013830">
    <property type="entry name" value="SGNH_hydro"/>
</dbReference>
<feature type="transmembrane region" description="Helical" evidence="1">
    <location>
        <begin position="7"/>
        <end position="30"/>
    </location>
</feature>
<proteinExistence type="predicted"/>
<evidence type="ECO:0000313" key="4">
    <source>
        <dbReference type="Proteomes" id="UP000279446"/>
    </source>
</evidence>
<dbReference type="Proteomes" id="UP000279446">
    <property type="component" value="Unassembled WGS sequence"/>
</dbReference>
<evidence type="ECO:0000259" key="2">
    <source>
        <dbReference type="Pfam" id="PF13472"/>
    </source>
</evidence>
<dbReference type="PANTHER" id="PTHR30383">
    <property type="entry name" value="THIOESTERASE 1/PROTEASE 1/LYSOPHOSPHOLIPASE L1"/>
    <property type="match status" value="1"/>
</dbReference>
<dbReference type="AlphaFoldDB" id="A0A3S1CBJ3"/>
<evidence type="ECO:0000313" key="3">
    <source>
        <dbReference type="EMBL" id="RUT48306.1"/>
    </source>
</evidence>
<keyword evidence="4" id="KW-1185">Reference proteome</keyword>
<comment type="caution">
    <text evidence="3">The sequence shown here is derived from an EMBL/GenBank/DDBJ whole genome shotgun (WGS) entry which is preliminary data.</text>
</comment>
<dbReference type="InterPro" id="IPR036514">
    <property type="entry name" value="SGNH_hydro_sf"/>
</dbReference>
<organism evidence="3 4">
    <name type="scientific">Paenibacillus anaericanus</name>
    <dbReference type="NCBI Taxonomy" id="170367"/>
    <lineage>
        <taxon>Bacteria</taxon>
        <taxon>Bacillati</taxon>
        <taxon>Bacillota</taxon>
        <taxon>Bacilli</taxon>
        <taxon>Bacillales</taxon>
        <taxon>Paenibacillaceae</taxon>
        <taxon>Paenibacillus</taxon>
    </lineage>
</organism>
<keyword evidence="1" id="KW-0812">Transmembrane</keyword>
<name>A0A3S1CBJ3_9BACL</name>
<keyword evidence="1" id="KW-0472">Membrane</keyword>
<dbReference type="EMBL" id="RZNY01000002">
    <property type="protein sequence ID" value="RUT48306.1"/>
    <property type="molecule type" value="Genomic_DNA"/>
</dbReference>
<accession>A0A3S1CBJ3</accession>
<evidence type="ECO:0000256" key="1">
    <source>
        <dbReference type="SAM" id="Phobius"/>
    </source>
</evidence>
<dbReference type="OrthoDB" id="252349at2"/>
<gene>
    <name evidence="3" type="ORF">EJP82_04045</name>
</gene>
<protein>
    <recommendedName>
        <fullName evidence="2">SGNH hydrolase-type esterase domain-containing protein</fullName>
    </recommendedName>
</protein>
<dbReference type="Pfam" id="PF13472">
    <property type="entry name" value="Lipase_GDSL_2"/>
    <property type="match status" value="1"/>
</dbReference>
<sequence>MNSTSRIWTTTGLISGVSTVLLLCGFLYAVKDIMNPLGAPIFDEQTRQESVLPTPEIESVLDVTAIGDSLAKGTGDDTGNGYARRTVQILKERGDQSKLVNNLGINGLTTAKLIPLLDEKGVQYVLKQSGVILLSIGGNDLFQETEKFQSGGELPTEMELEKSVTEASENFKQIVKKLVDINPDAQLVYVSLYNPFADLEGIKEIGNKAVTHWNSLAMQTMSEYKRTLVVPTYDLFSNNGPLYLSGDHFHPNGEGYQSIAERIVQGLGKSVVE</sequence>
<reference evidence="3 4" key="1">
    <citation type="submission" date="2018-12" db="EMBL/GenBank/DDBJ databases">
        <authorList>
            <person name="Sun L."/>
            <person name="Chen Z."/>
        </authorList>
    </citation>
    <scope>NUCLEOTIDE SEQUENCE [LARGE SCALE GENOMIC DNA]</scope>
    <source>
        <strain evidence="3 4">DSM 15890</strain>
    </source>
</reference>
<keyword evidence="1" id="KW-1133">Transmembrane helix</keyword>
<dbReference type="Gene3D" id="3.40.50.1110">
    <property type="entry name" value="SGNH hydrolase"/>
    <property type="match status" value="1"/>
</dbReference>